<reference evidence="1" key="1">
    <citation type="submission" date="2020-01" db="EMBL/GenBank/DDBJ databases">
        <authorList>
            <person name="Meier V. D."/>
            <person name="Meier V D."/>
        </authorList>
    </citation>
    <scope>NUCLEOTIDE SEQUENCE</scope>
    <source>
        <strain evidence="1">HLG_WM_MAG_05</strain>
    </source>
</reference>
<proteinExistence type="predicted"/>
<accession>A0A6S6SC40</accession>
<gene>
    <name evidence="1" type="ORF">HELGO_WM13238</name>
</gene>
<dbReference type="EMBL" id="CACVAU010000026">
    <property type="protein sequence ID" value="CAA6807473.1"/>
    <property type="molecule type" value="Genomic_DNA"/>
</dbReference>
<evidence type="ECO:0000313" key="1">
    <source>
        <dbReference type="EMBL" id="CAA6807473.1"/>
    </source>
</evidence>
<sequence length="81" mass="8876">MLLNACGNGEVQVKNTSEAIEKISIEIPCTTPTTLSNYVELKSGDTIVKDEVSSSIKLYHDENNLKRVCLQSGKAHVERAI</sequence>
<dbReference type="AlphaFoldDB" id="A0A6S6SC40"/>
<organism evidence="1">
    <name type="scientific">uncultured Sulfurovum sp</name>
    <dbReference type="NCBI Taxonomy" id="269237"/>
    <lineage>
        <taxon>Bacteria</taxon>
        <taxon>Pseudomonadati</taxon>
        <taxon>Campylobacterota</taxon>
        <taxon>Epsilonproteobacteria</taxon>
        <taxon>Campylobacterales</taxon>
        <taxon>Sulfurovaceae</taxon>
        <taxon>Sulfurovum</taxon>
        <taxon>environmental samples</taxon>
    </lineage>
</organism>
<name>A0A6S6SC40_9BACT</name>
<protein>
    <submittedName>
        <fullName evidence="1">Uncharacterized protein</fullName>
    </submittedName>
</protein>